<dbReference type="AlphaFoldDB" id="A0A9P4QIA0"/>
<dbReference type="CDD" id="cd17003">
    <property type="entry name" value="CID_Rtt103"/>
    <property type="match status" value="1"/>
</dbReference>
<proteinExistence type="predicted"/>
<evidence type="ECO:0000259" key="3">
    <source>
        <dbReference type="PROSITE" id="PS51391"/>
    </source>
</evidence>
<evidence type="ECO:0000256" key="1">
    <source>
        <dbReference type="SAM" id="Coils"/>
    </source>
</evidence>
<comment type="caution">
    <text evidence="4">The sequence shown here is derived from an EMBL/GenBank/DDBJ whole genome shotgun (WGS) entry which is preliminary data.</text>
</comment>
<dbReference type="PANTHER" id="PTHR12460:SF0">
    <property type="entry name" value="CID DOMAIN-CONTAINING PROTEIN-RELATED"/>
    <property type="match status" value="1"/>
</dbReference>
<dbReference type="SMART" id="SM00582">
    <property type="entry name" value="RPR"/>
    <property type="match status" value="1"/>
</dbReference>
<feature type="compositionally biased region" description="Polar residues" evidence="2">
    <location>
        <begin position="378"/>
        <end position="395"/>
    </location>
</feature>
<dbReference type="Gene3D" id="1.25.40.90">
    <property type="match status" value="1"/>
</dbReference>
<dbReference type="Pfam" id="PF04818">
    <property type="entry name" value="CID"/>
    <property type="match status" value="1"/>
</dbReference>
<dbReference type="PANTHER" id="PTHR12460">
    <property type="entry name" value="CYCLIN-DEPENDENT KINASE INHIBITOR-RELATED PROTEIN"/>
    <property type="match status" value="1"/>
</dbReference>
<feature type="coiled-coil region" evidence="1">
    <location>
        <begin position="236"/>
        <end position="270"/>
    </location>
</feature>
<gene>
    <name evidence="4" type="ORF">EJ04DRAFT_581766</name>
</gene>
<evidence type="ECO:0000313" key="4">
    <source>
        <dbReference type="EMBL" id="KAF2727817.1"/>
    </source>
</evidence>
<reference evidence="4" key="1">
    <citation type="journal article" date="2020" name="Stud. Mycol.">
        <title>101 Dothideomycetes genomes: a test case for predicting lifestyles and emergence of pathogens.</title>
        <authorList>
            <person name="Haridas S."/>
            <person name="Albert R."/>
            <person name="Binder M."/>
            <person name="Bloem J."/>
            <person name="Labutti K."/>
            <person name="Salamov A."/>
            <person name="Andreopoulos B."/>
            <person name="Baker S."/>
            <person name="Barry K."/>
            <person name="Bills G."/>
            <person name="Bluhm B."/>
            <person name="Cannon C."/>
            <person name="Castanera R."/>
            <person name="Culley D."/>
            <person name="Daum C."/>
            <person name="Ezra D."/>
            <person name="Gonzalez J."/>
            <person name="Henrissat B."/>
            <person name="Kuo A."/>
            <person name="Liang C."/>
            <person name="Lipzen A."/>
            <person name="Lutzoni F."/>
            <person name="Magnuson J."/>
            <person name="Mondo S."/>
            <person name="Nolan M."/>
            <person name="Ohm R."/>
            <person name="Pangilinan J."/>
            <person name="Park H.-J."/>
            <person name="Ramirez L."/>
            <person name="Alfaro M."/>
            <person name="Sun H."/>
            <person name="Tritt A."/>
            <person name="Yoshinaga Y."/>
            <person name="Zwiers L.-H."/>
            <person name="Turgeon B."/>
            <person name="Goodwin S."/>
            <person name="Spatafora J."/>
            <person name="Crous P."/>
            <person name="Grigoriev I."/>
        </authorList>
    </citation>
    <scope>NUCLEOTIDE SEQUENCE</scope>
    <source>
        <strain evidence="4">CBS 125425</strain>
    </source>
</reference>
<dbReference type="FunFam" id="1.25.40.90:FF:000030">
    <property type="entry name" value="DUF618 domain protein"/>
    <property type="match status" value="1"/>
</dbReference>
<accession>A0A9P4QIA0</accession>
<dbReference type="SUPFAM" id="SSF48464">
    <property type="entry name" value="ENTH/VHS domain"/>
    <property type="match status" value="1"/>
</dbReference>
<dbReference type="InterPro" id="IPR008942">
    <property type="entry name" value="ENTH_VHS"/>
</dbReference>
<dbReference type="InterPro" id="IPR047883">
    <property type="entry name" value="Rtt103-like_CID"/>
</dbReference>
<dbReference type="OrthoDB" id="10069473at2759"/>
<dbReference type="InterPro" id="IPR006569">
    <property type="entry name" value="CID_dom"/>
</dbReference>
<feature type="region of interest" description="Disordered" evidence="2">
    <location>
        <begin position="378"/>
        <end position="404"/>
    </location>
</feature>
<name>A0A9P4QIA0_9PLEO</name>
<dbReference type="PROSITE" id="PS51391">
    <property type="entry name" value="CID"/>
    <property type="match status" value="1"/>
</dbReference>
<feature type="domain" description="CID" evidence="3">
    <location>
        <begin position="1"/>
        <end position="133"/>
    </location>
</feature>
<dbReference type="EMBL" id="ML996310">
    <property type="protein sequence ID" value="KAF2727817.1"/>
    <property type="molecule type" value="Genomic_DNA"/>
</dbReference>
<protein>
    <submittedName>
        <fullName evidence="4">DUF618-domain-containing protein</fullName>
    </submittedName>
</protein>
<evidence type="ECO:0000256" key="2">
    <source>
        <dbReference type="SAM" id="MobiDB-lite"/>
    </source>
</evidence>
<evidence type="ECO:0000313" key="5">
    <source>
        <dbReference type="Proteomes" id="UP000799444"/>
    </source>
</evidence>
<dbReference type="GO" id="GO:0031124">
    <property type="term" value="P:mRNA 3'-end processing"/>
    <property type="evidence" value="ECO:0007669"/>
    <property type="project" value="InterPro"/>
</dbReference>
<sequence>MALQDEAVKARLSSLNESQDSIVGVSQWIMFHRRQAERTTHIWLQRLKESSPSKKLNLLYLANEIVQQGKIRNKPEFVQAYTPIIVDAVTSAYKGAPADIQNKMRRVVEVWRSRQVFKAPIQEDMEHKIDELDRTRSSRKPALGGSLLGSSIPTELSSVGPQATALQKADVHAKPTVATANEEYNKLTGPTYAVPTPPMHAAGLAALVKKLATAEGAVTESFKARNTLIAGLEKLLETNRAKAAAEETQIADLRAKKDAIEARKQEVEHAIVKGLSAEETAAISSAPFPAAHRSPPPARPDIEELTPPPMESFTPVGSPKGDVPDDVFHAPSMAPIEPLSIPAPPGTSAISAPDTAIGSSTNVSVDEFLNTLQASRQDDANANGSYGQTAASTPNYKKRKMSRSAAEDEFAAFAGDGDMDGIDADVGGLI</sequence>
<dbReference type="GO" id="GO:0099122">
    <property type="term" value="F:RNA polymerase II C-terminal domain binding"/>
    <property type="evidence" value="ECO:0007669"/>
    <property type="project" value="InterPro"/>
</dbReference>
<keyword evidence="1" id="KW-0175">Coiled coil</keyword>
<dbReference type="Proteomes" id="UP000799444">
    <property type="component" value="Unassembled WGS sequence"/>
</dbReference>
<organism evidence="4 5">
    <name type="scientific">Polyplosphaeria fusca</name>
    <dbReference type="NCBI Taxonomy" id="682080"/>
    <lineage>
        <taxon>Eukaryota</taxon>
        <taxon>Fungi</taxon>
        <taxon>Dikarya</taxon>
        <taxon>Ascomycota</taxon>
        <taxon>Pezizomycotina</taxon>
        <taxon>Dothideomycetes</taxon>
        <taxon>Pleosporomycetidae</taxon>
        <taxon>Pleosporales</taxon>
        <taxon>Tetraplosphaeriaceae</taxon>
        <taxon>Polyplosphaeria</taxon>
    </lineage>
</organism>
<keyword evidence="5" id="KW-1185">Reference proteome</keyword>
<feature type="region of interest" description="Disordered" evidence="2">
    <location>
        <begin position="287"/>
        <end position="306"/>
    </location>
</feature>